<protein>
    <submittedName>
        <fullName evidence="11">Exopolysaccharide biosynthesis protein</fullName>
    </submittedName>
</protein>
<keyword evidence="4" id="KW-0547">Nucleotide-binding</keyword>
<feature type="transmembrane region" description="Helical" evidence="9">
    <location>
        <begin position="452"/>
        <end position="473"/>
    </location>
</feature>
<proteinExistence type="predicted"/>
<dbReference type="InterPro" id="IPR050445">
    <property type="entry name" value="Bact_polysacc_biosynth/exp"/>
</dbReference>
<accession>A0A2S7W0Y3</accession>
<dbReference type="Pfam" id="PF02706">
    <property type="entry name" value="Wzz"/>
    <property type="match status" value="1"/>
</dbReference>
<feature type="coiled-coil region" evidence="8">
    <location>
        <begin position="337"/>
        <end position="393"/>
    </location>
</feature>
<comment type="subcellular location">
    <subcellularLocation>
        <location evidence="1">Cell membrane</location>
        <topology evidence="1">Multi-pass membrane protein</topology>
    </subcellularLocation>
</comment>
<evidence type="ECO:0000256" key="5">
    <source>
        <dbReference type="ARBA" id="ARBA00022840"/>
    </source>
</evidence>
<evidence type="ECO:0000313" key="11">
    <source>
        <dbReference type="EMBL" id="PQJ67997.1"/>
    </source>
</evidence>
<evidence type="ECO:0000256" key="9">
    <source>
        <dbReference type="SAM" id="Phobius"/>
    </source>
</evidence>
<keyword evidence="6 9" id="KW-1133">Transmembrane helix</keyword>
<reference evidence="11 12" key="1">
    <citation type="submission" date="2016-12" db="EMBL/GenBank/DDBJ databases">
        <title>Diversity of luminous bacteria.</title>
        <authorList>
            <person name="Yoshizawa S."/>
            <person name="Kogure K."/>
        </authorList>
    </citation>
    <scope>NUCLEOTIDE SEQUENCE [LARGE SCALE GENOMIC DNA]</scope>
    <source>
        <strain evidence="11 12">LC1-200</strain>
    </source>
</reference>
<dbReference type="Proteomes" id="UP000238730">
    <property type="component" value="Unassembled WGS sequence"/>
</dbReference>
<sequence length="708" mass="79312">MLFKSPEELVVKDETINFSKYFNRIKNNWQWIVLLTVVFCTLAFLKSPLATNSYSATSTLMIDATPLKPISLQNLPNYDPTQKEFYATQYALLRSNVIAAKVISNLDLTNNTAFMGTDTSQHSSIKAKIKQWLIDLKQPSDGSVSVNDSLTHTTPAQLKALQIFAKNLLITPVDKTQLVMVTYTSKDPTLAANIANAVGQAYINYYVDINEETNKKASDWLTSRLTELKAQLNTSEKKLTDYLAKEKLVNTIAVDELANSELINLTNRLAAVTDKRLQTESLYTTLRGNRHLSYNQIDSISEISNHPQIRDITNAETDAENVVAELSKRYGPKHEKMLEAESQLRTIRARKDRMLKRLVEGIHKELESNQRQEQELTAEINKKKEEFQSLAVKKLHYQSLKQEVDTNKRLLQAFLDRQKETLATDNYKDSIAHFTDYALKAYPSGPNIKKNVLIAGIVGFGLALCILFAIQFFDTTVESSEEFERYFALFSLGDLPFVKRLAKKKGPIDEQTLNIKEKPAFFEGIRNIRTALNLALTPDQRTVMITSVLANEGKTTLAVNLAQSLAQTEKVALIHVDLHNRGTALSTPKGLSDLLNNTLSINDLMAKSHLDNLLVIDAGEPVSDPQQLLSSPRFNAVLDELKQHVDKIIIDAPACLISSDALIVAKISDVNLLTIAANKTKRNDIEQAIHKFSAYGINIDAAMLNKVM</sequence>
<evidence type="ECO:0000256" key="7">
    <source>
        <dbReference type="ARBA" id="ARBA00023136"/>
    </source>
</evidence>
<keyword evidence="8" id="KW-0175">Coiled coil</keyword>
<evidence type="ECO:0000256" key="6">
    <source>
        <dbReference type="ARBA" id="ARBA00022989"/>
    </source>
</evidence>
<dbReference type="PANTHER" id="PTHR32309:SF13">
    <property type="entry name" value="FERRIC ENTEROBACTIN TRANSPORT PROTEIN FEPE"/>
    <property type="match status" value="1"/>
</dbReference>
<feature type="transmembrane region" description="Helical" evidence="9">
    <location>
        <begin position="28"/>
        <end position="45"/>
    </location>
</feature>
<dbReference type="PANTHER" id="PTHR32309">
    <property type="entry name" value="TYROSINE-PROTEIN KINASE"/>
    <property type="match status" value="1"/>
</dbReference>
<dbReference type="InterPro" id="IPR027417">
    <property type="entry name" value="P-loop_NTPase"/>
</dbReference>
<dbReference type="AlphaFoldDB" id="A0A2S7W0Y3"/>
<evidence type="ECO:0000256" key="2">
    <source>
        <dbReference type="ARBA" id="ARBA00022475"/>
    </source>
</evidence>
<keyword evidence="7 9" id="KW-0472">Membrane</keyword>
<feature type="domain" description="Polysaccharide chain length determinant N-terminal" evidence="10">
    <location>
        <begin position="14"/>
        <end position="106"/>
    </location>
</feature>
<evidence type="ECO:0000256" key="1">
    <source>
        <dbReference type="ARBA" id="ARBA00004651"/>
    </source>
</evidence>
<gene>
    <name evidence="11" type="ORF">BTO08_11750</name>
</gene>
<comment type="caution">
    <text evidence="11">The sequence shown here is derived from an EMBL/GenBank/DDBJ whole genome shotgun (WGS) entry which is preliminary data.</text>
</comment>
<evidence type="ECO:0000313" key="12">
    <source>
        <dbReference type="Proteomes" id="UP000238730"/>
    </source>
</evidence>
<dbReference type="Gene3D" id="3.40.50.300">
    <property type="entry name" value="P-loop containing nucleotide triphosphate hydrolases"/>
    <property type="match status" value="1"/>
</dbReference>
<dbReference type="SUPFAM" id="SSF52540">
    <property type="entry name" value="P-loop containing nucleoside triphosphate hydrolases"/>
    <property type="match status" value="1"/>
</dbReference>
<evidence type="ECO:0000256" key="4">
    <source>
        <dbReference type="ARBA" id="ARBA00022741"/>
    </source>
</evidence>
<dbReference type="RefSeq" id="WP_105061053.1">
    <property type="nucleotide sequence ID" value="NZ_MSCJ01000001.1"/>
</dbReference>
<name>A0A2S7W0Y3_PHOAN</name>
<evidence type="ECO:0000256" key="8">
    <source>
        <dbReference type="SAM" id="Coils"/>
    </source>
</evidence>
<evidence type="ECO:0000256" key="3">
    <source>
        <dbReference type="ARBA" id="ARBA00022692"/>
    </source>
</evidence>
<dbReference type="OrthoDB" id="9775724at2"/>
<dbReference type="InterPro" id="IPR003856">
    <property type="entry name" value="LPS_length_determ_N"/>
</dbReference>
<evidence type="ECO:0000259" key="10">
    <source>
        <dbReference type="Pfam" id="PF02706"/>
    </source>
</evidence>
<dbReference type="CDD" id="cd05387">
    <property type="entry name" value="BY-kinase"/>
    <property type="match status" value="1"/>
</dbReference>
<keyword evidence="5" id="KW-0067">ATP-binding</keyword>
<keyword evidence="3 9" id="KW-0812">Transmembrane</keyword>
<keyword evidence="2" id="KW-1003">Cell membrane</keyword>
<dbReference type="EMBL" id="MSCJ01000001">
    <property type="protein sequence ID" value="PQJ67997.1"/>
    <property type="molecule type" value="Genomic_DNA"/>
</dbReference>
<dbReference type="GO" id="GO:0005886">
    <property type="term" value="C:plasma membrane"/>
    <property type="evidence" value="ECO:0007669"/>
    <property type="project" value="UniProtKB-SubCell"/>
</dbReference>
<dbReference type="GO" id="GO:0004713">
    <property type="term" value="F:protein tyrosine kinase activity"/>
    <property type="evidence" value="ECO:0007669"/>
    <property type="project" value="TreeGrafter"/>
</dbReference>
<dbReference type="InterPro" id="IPR005702">
    <property type="entry name" value="Wzc-like_C"/>
</dbReference>
<organism evidence="11 12">
    <name type="scientific">Photobacterium angustum</name>
    <dbReference type="NCBI Taxonomy" id="661"/>
    <lineage>
        <taxon>Bacteria</taxon>
        <taxon>Pseudomonadati</taxon>
        <taxon>Pseudomonadota</taxon>
        <taxon>Gammaproteobacteria</taxon>
        <taxon>Vibrionales</taxon>
        <taxon>Vibrionaceae</taxon>
        <taxon>Photobacterium</taxon>
    </lineage>
</organism>